<evidence type="ECO:0000256" key="1">
    <source>
        <dbReference type="ARBA" id="ARBA00001933"/>
    </source>
</evidence>
<comment type="subunit">
    <text evidence="5">Homodimer.</text>
</comment>
<dbReference type="PANTHER" id="PTHR43727:SF2">
    <property type="entry name" value="GROUP IV DECARBOXYLASE"/>
    <property type="match status" value="1"/>
</dbReference>
<gene>
    <name evidence="5 10" type="primary">lysA</name>
    <name evidence="10" type="ORF">H9876_00940</name>
</gene>
<protein>
    <recommendedName>
        <fullName evidence="5 6">Diaminopimelate decarboxylase</fullName>
        <shortName evidence="5">DAP decarboxylase</shortName>
        <shortName evidence="5">DAPDC</shortName>
        <ecNumber evidence="5 6">4.1.1.20</ecNumber>
    </recommendedName>
</protein>
<dbReference type="InterPro" id="IPR000183">
    <property type="entry name" value="Orn/DAP/Arg_de-COase"/>
</dbReference>
<dbReference type="Proteomes" id="UP000886878">
    <property type="component" value="Unassembled WGS sequence"/>
</dbReference>
<evidence type="ECO:0000256" key="7">
    <source>
        <dbReference type="PIRSR" id="PIRSR600183-50"/>
    </source>
</evidence>
<dbReference type="Gene3D" id="2.40.37.10">
    <property type="entry name" value="Lyase, Ornithine Decarboxylase, Chain A, domain 1"/>
    <property type="match status" value="1"/>
</dbReference>
<dbReference type="InterPro" id="IPR022644">
    <property type="entry name" value="De-COase2_N"/>
</dbReference>
<accession>A0A9D1QPP2</accession>
<dbReference type="InterPro" id="IPR009006">
    <property type="entry name" value="Ala_racemase/Decarboxylase_C"/>
</dbReference>
<sequence length="439" mass="48123">MNVQLQPAQVNGAGHLTIGGVDTLKLAEQYGTPLMVYDVNQIVNQVENFKRVFEERGVDYVVSYASKAFAIKAIYQLLKPLGAHVHADVVSAGEMYTALSAGFPAERLTFHGNNKSYQELSMAVEHHLGTIVIDNFHEIELLDEVLNEQNATTDVMLRITPGIAAHTHQYTATGQVDSKFGFDLDSGQADKALQEVLTNPRMKMRGVHVHIGSQIFELNGFQLAARKLMGVIAHWANDYGYQAEIINVGGGFGIRYVSADHPLKPEEFVAAIIDTVKEEAQQLGLKLPAIWIEPGRSIVGPAGYTLYTVGSRKDIPNLRSYVSVDGGMGDNIRPALYQAEYETVLANDPQAPVAEHVRLAGKYCESGDILAQYAALPKTKPGDVLAMLDTGAYGYTMASNYNRNPRPAVVFVKDGQSQLVVKRETVEDLARLDQSYRLG</sequence>
<comment type="catalytic activity">
    <reaction evidence="5 8">
        <text>meso-2,6-diaminopimelate + H(+) = L-lysine + CO2</text>
        <dbReference type="Rhea" id="RHEA:15101"/>
        <dbReference type="ChEBI" id="CHEBI:15378"/>
        <dbReference type="ChEBI" id="CHEBI:16526"/>
        <dbReference type="ChEBI" id="CHEBI:32551"/>
        <dbReference type="ChEBI" id="CHEBI:57791"/>
        <dbReference type="EC" id="4.1.1.20"/>
    </reaction>
</comment>
<keyword evidence="5 8" id="KW-0457">Lysine biosynthesis</keyword>
<keyword evidence="3 5" id="KW-0663">Pyridoxal phosphate</keyword>
<dbReference type="PANTHER" id="PTHR43727">
    <property type="entry name" value="DIAMINOPIMELATE DECARBOXYLASE"/>
    <property type="match status" value="1"/>
</dbReference>
<dbReference type="EMBL" id="DXGK01000020">
    <property type="protein sequence ID" value="HIW69937.1"/>
    <property type="molecule type" value="Genomic_DNA"/>
</dbReference>
<organism evidence="10 11">
    <name type="scientific">Candidatus Limosilactobacillus merdipullorum</name>
    <dbReference type="NCBI Taxonomy" id="2838653"/>
    <lineage>
        <taxon>Bacteria</taxon>
        <taxon>Bacillati</taxon>
        <taxon>Bacillota</taxon>
        <taxon>Bacilli</taxon>
        <taxon>Lactobacillales</taxon>
        <taxon>Lactobacillaceae</taxon>
        <taxon>Limosilactobacillus</taxon>
    </lineage>
</organism>
<evidence type="ECO:0000259" key="9">
    <source>
        <dbReference type="Pfam" id="PF02784"/>
    </source>
</evidence>
<dbReference type="InterPro" id="IPR029066">
    <property type="entry name" value="PLP-binding_barrel"/>
</dbReference>
<keyword evidence="4 5" id="KW-0456">Lyase</keyword>
<feature type="domain" description="Orn/DAP/Arg decarboxylase 2 N-terminal" evidence="9">
    <location>
        <begin position="40"/>
        <end position="299"/>
    </location>
</feature>
<comment type="caution">
    <text evidence="10">The sequence shown here is derived from an EMBL/GenBank/DDBJ whole genome shotgun (WGS) entry which is preliminary data.</text>
</comment>
<comment type="pathway">
    <text evidence="5 8">Amino-acid biosynthesis; L-lysine biosynthesis via DAP pathway; L-lysine from DL-2,6-diaminopimelate: step 1/1.</text>
</comment>
<keyword evidence="2 5" id="KW-0210">Decarboxylase</keyword>
<dbReference type="Gene3D" id="3.20.20.10">
    <property type="entry name" value="Alanine racemase"/>
    <property type="match status" value="1"/>
</dbReference>
<comment type="function">
    <text evidence="5">Specifically catalyzes the decarboxylation of meso-diaminopimelate (meso-DAP) to L-lysine.</text>
</comment>
<dbReference type="InterPro" id="IPR002986">
    <property type="entry name" value="DAP_deCOOHase_LysA"/>
</dbReference>
<feature type="binding site" evidence="5">
    <location>
        <begin position="293"/>
        <end position="296"/>
    </location>
    <ligand>
        <name>pyridoxal 5'-phosphate</name>
        <dbReference type="ChEBI" id="CHEBI:597326"/>
    </ligand>
</feature>
<dbReference type="Pfam" id="PF02784">
    <property type="entry name" value="Orn_Arg_deC_N"/>
    <property type="match status" value="1"/>
</dbReference>
<dbReference type="SUPFAM" id="SSF51419">
    <property type="entry name" value="PLP-binding barrel"/>
    <property type="match status" value="1"/>
</dbReference>
<feature type="binding site" evidence="5">
    <location>
        <position position="365"/>
    </location>
    <ligand>
        <name>substrate</name>
    </ligand>
</feature>
<name>A0A9D1QPP2_9LACO</name>
<evidence type="ECO:0000256" key="4">
    <source>
        <dbReference type="ARBA" id="ARBA00023239"/>
    </source>
</evidence>
<dbReference type="HAMAP" id="MF_02120">
    <property type="entry name" value="LysA"/>
    <property type="match status" value="1"/>
</dbReference>
<evidence type="ECO:0000313" key="11">
    <source>
        <dbReference type="Proteomes" id="UP000886878"/>
    </source>
</evidence>
<dbReference type="FunFam" id="3.20.20.10:FF:000003">
    <property type="entry name" value="Diaminopimelate decarboxylase"/>
    <property type="match status" value="1"/>
</dbReference>
<dbReference type="EC" id="4.1.1.20" evidence="5 6"/>
<feature type="binding site" evidence="5">
    <location>
        <position position="296"/>
    </location>
    <ligand>
        <name>substrate</name>
    </ligand>
</feature>
<evidence type="ECO:0000256" key="3">
    <source>
        <dbReference type="ARBA" id="ARBA00022898"/>
    </source>
</evidence>
<comment type="cofactor">
    <cofactor evidence="1 5 7 8">
        <name>pyridoxal 5'-phosphate</name>
        <dbReference type="ChEBI" id="CHEBI:597326"/>
    </cofactor>
</comment>
<feature type="binding site" evidence="5">
    <location>
        <position position="393"/>
    </location>
    <ligand>
        <name>pyridoxal 5'-phosphate</name>
        <dbReference type="ChEBI" id="CHEBI:597326"/>
    </ligand>
</feature>
<evidence type="ECO:0000256" key="8">
    <source>
        <dbReference type="RuleBase" id="RU003738"/>
    </source>
</evidence>
<dbReference type="GO" id="GO:0008836">
    <property type="term" value="F:diaminopimelate decarboxylase activity"/>
    <property type="evidence" value="ECO:0007669"/>
    <property type="project" value="UniProtKB-UniRule"/>
</dbReference>
<feature type="binding site" evidence="5">
    <location>
        <position position="337"/>
    </location>
    <ligand>
        <name>substrate</name>
    </ligand>
</feature>
<dbReference type="GO" id="GO:0030170">
    <property type="term" value="F:pyridoxal phosphate binding"/>
    <property type="evidence" value="ECO:0007669"/>
    <property type="project" value="UniProtKB-UniRule"/>
</dbReference>
<feature type="binding site" evidence="5">
    <location>
        <position position="251"/>
    </location>
    <ligand>
        <name>pyridoxal 5'-phosphate</name>
        <dbReference type="ChEBI" id="CHEBI:597326"/>
    </ligand>
</feature>
<feature type="binding site" evidence="5">
    <location>
        <position position="393"/>
    </location>
    <ligand>
        <name>substrate</name>
    </ligand>
</feature>
<evidence type="ECO:0000313" key="10">
    <source>
        <dbReference type="EMBL" id="HIW69937.1"/>
    </source>
</evidence>
<reference evidence="10" key="1">
    <citation type="journal article" date="2021" name="PeerJ">
        <title>Extensive microbial diversity within the chicken gut microbiome revealed by metagenomics and culture.</title>
        <authorList>
            <person name="Gilroy R."/>
            <person name="Ravi A."/>
            <person name="Getino M."/>
            <person name="Pursley I."/>
            <person name="Horton D.L."/>
            <person name="Alikhan N.F."/>
            <person name="Baker D."/>
            <person name="Gharbi K."/>
            <person name="Hall N."/>
            <person name="Watson M."/>
            <person name="Adriaenssens E.M."/>
            <person name="Foster-Nyarko E."/>
            <person name="Jarju S."/>
            <person name="Secka A."/>
            <person name="Antonio M."/>
            <person name="Oren A."/>
            <person name="Chaudhuri R.R."/>
            <person name="La Ragione R."/>
            <person name="Hildebrand F."/>
            <person name="Pallen M.J."/>
        </authorList>
    </citation>
    <scope>NUCLEOTIDE SEQUENCE</scope>
    <source>
        <strain evidence="10">ChiHejej3B27-2180</strain>
    </source>
</reference>
<dbReference type="PRINTS" id="PR01181">
    <property type="entry name" value="DAPDCRBXLASE"/>
</dbReference>
<dbReference type="AlphaFoldDB" id="A0A9D1QPP2"/>
<dbReference type="PRINTS" id="PR01179">
    <property type="entry name" value="ODADCRBXLASE"/>
</dbReference>
<keyword evidence="5" id="KW-0028">Amino-acid biosynthesis</keyword>
<feature type="active site" description="Proton donor" evidence="7">
    <location>
        <position position="364"/>
    </location>
</feature>
<evidence type="ECO:0000256" key="5">
    <source>
        <dbReference type="HAMAP-Rule" id="MF_02120"/>
    </source>
</evidence>
<feature type="modified residue" description="N6-(pyridoxal phosphate)lysine" evidence="5 7">
    <location>
        <position position="67"/>
    </location>
</feature>
<dbReference type="CDD" id="cd06828">
    <property type="entry name" value="PLPDE_III_DapDC"/>
    <property type="match status" value="1"/>
</dbReference>
<proteinExistence type="inferred from homology"/>
<dbReference type="GO" id="GO:0009089">
    <property type="term" value="P:lysine biosynthetic process via diaminopimelate"/>
    <property type="evidence" value="ECO:0007669"/>
    <property type="project" value="UniProtKB-UniRule"/>
</dbReference>
<comment type="similarity">
    <text evidence="5">Belongs to the Orn/Lys/Arg decarboxylase class-II family. LysA subfamily.</text>
</comment>
<evidence type="ECO:0000256" key="6">
    <source>
        <dbReference type="NCBIfam" id="TIGR01048"/>
    </source>
</evidence>
<evidence type="ECO:0000256" key="2">
    <source>
        <dbReference type="ARBA" id="ARBA00022793"/>
    </source>
</evidence>
<reference evidence="10" key="2">
    <citation type="submission" date="2021-04" db="EMBL/GenBank/DDBJ databases">
        <authorList>
            <person name="Gilroy R."/>
        </authorList>
    </citation>
    <scope>NUCLEOTIDE SEQUENCE</scope>
    <source>
        <strain evidence="10">ChiHejej3B27-2180</strain>
    </source>
</reference>
<dbReference type="NCBIfam" id="TIGR01048">
    <property type="entry name" value="lysA"/>
    <property type="match status" value="1"/>
</dbReference>
<dbReference type="SUPFAM" id="SSF50621">
    <property type="entry name" value="Alanine racemase C-terminal domain-like"/>
    <property type="match status" value="1"/>
</dbReference>
<feature type="binding site" evidence="5">
    <location>
        <position position="333"/>
    </location>
    <ligand>
        <name>substrate</name>
    </ligand>
</feature>